<keyword evidence="2" id="KW-0175">Coiled coil</keyword>
<dbReference type="AlphaFoldDB" id="A0A139H509"/>
<proteinExistence type="inferred from homology"/>
<evidence type="ECO:0000256" key="1">
    <source>
        <dbReference type="ARBA" id="ARBA00005331"/>
    </source>
</evidence>
<sequence length="111" mass="13123">MTDWIEQYTSALAARDAREQAHKPYIDAYTRLADRPRISALERKLRDREDELAGKSKLLEKAQDEMVSLQLQLNVVERRREEVEVENRGLVRRWVERMGVEVERVNRGSGW</sequence>
<comment type="caution">
    <text evidence="4">The sequence shown here is derived from an EMBL/GenBank/DDBJ whole genome shotgun (WGS) entry which is preliminary data.</text>
</comment>
<accession>A0A139H509</accession>
<feature type="domain" description="Autophagy-related protein 16" evidence="3">
    <location>
        <begin position="37"/>
        <end position="106"/>
    </location>
</feature>
<evidence type="ECO:0000313" key="4">
    <source>
        <dbReference type="EMBL" id="KXS97448.1"/>
    </source>
</evidence>
<evidence type="ECO:0000256" key="2">
    <source>
        <dbReference type="SAM" id="Coils"/>
    </source>
</evidence>
<evidence type="ECO:0000259" key="3">
    <source>
        <dbReference type="Pfam" id="PF08614"/>
    </source>
</evidence>
<dbReference type="STRING" id="321146.A0A139H509"/>
<reference evidence="4 5" key="1">
    <citation type="submission" date="2015-07" db="EMBL/GenBank/DDBJ databases">
        <title>Comparative genomics of the Sigatoka disease complex on banana suggests a link between parallel evolutionary changes in Pseudocercospora fijiensis and Pseudocercospora eumusae and increased virulence on the banana host.</title>
        <authorList>
            <person name="Chang T.-C."/>
            <person name="Salvucci A."/>
            <person name="Crous P.W."/>
            <person name="Stergiopoulos I."/>
        </authorList>
    </citation>
    <scope>NUCLEOTIDE SEQUENCE [LARGE SCALE GENOMIC DNA]</scope>
    <source>
        <strain evidence="4 5">CBS 114824</strain>
    </source>
</reference>
<dbReference type="EMBL" id="LFZN01000142">
    <property type="protein sequence ID" value="KXS97448.1"/>
    <property type="molecule type" value="Genomic_DNA"/>
</dbReference>
<organism evidence="4 5">
    <name type="scientific">Pseudocercospora eumusae</name>
    <dbReference type="NCBI Taxonomy" id="321146"/>
    <lineage>
        <taxon>Eukaryota</taxon>
        <taxon>Fungi</taxon>
        <taxon>Dikarya</taxon>
        <taxon>Ascomycota</taxon>
        <taxon>Pezizomycotina</taxon>
        <taxon>Dothideomycetes</taxon>
        <taxon>Dothideomycetidae</taxon>
        <taxon>Mycosphaerellales</taxon>
        <taxon>Mycosphaerellaceae</taxon>
        <taxon>Pseudocercospora</taxon>
    </lineage>
</organism>
<protein>
    <recommendedName>
        <fullName evidence="3">Autophagy-related protein 16 domain-containing protein</fullName>
    </recommendedName>
</protein>
<feature type="coiled-coil region" evidence="2">
    <location>
        <begin position="45"/>
        <end position="93"/>
    </location>
</feature>
<comment type="similarity">
    <text evidence="1">Belongs to the ATG16 family.</text>
</comment>
<name>A0A139H509_9PEZI</name>
<evidence type="ECO:0000313" key="5">
    <source>
        <dbReference type="Proteomes" id="UP000070133"/>
    </source>
</evidence>
<dbReference type="OrthoDB" id="8949486at2759"/>
<dbReference type="Gene3D" id="1.20.5.170">
    <property type="match status" value="1"/>
</dbReference>
<dbReference type="InterPro" id="IPR013923">
    <property type="entry name" value="Autophagy-rel_prot_16_dom"/>
</dbReference>
<gene>
    <name evidence="4" type="ORF">AC578_7380</name>
</gene>
<dbReference type="Pfam" id="PF08614">
    <property type="entry name" value="ATG16"/>
    <property type="match status" value="1"/>
</dbReference>
<keyword evidence="5" id="KW-1185">Reference proteome</keyword>
<dbReference type="Proteomes" id="UP000070133">
    <property type="component" value="Unassembled WGS sequence"/>
</dbReference>